<reference evidence="1 2" key="1">
    <citation type="submission" date="2013-11" db="EMBL/GenBank/DDBJ databases">
        <title>Single cell genomics of uncultured Tannerella BU063 (oral taxon 286).</title>
        <authorList>
            <person name="Beall C.J."/>
            <person name="Campbell A.G."/>
            <person name="Griffen A.L."/>
            <person name="Podar M."/>
            <person name="Leys E.J."/>
        </authorList>
    </citation>
    <scope>NUCLEOTIDE SEQUENCE [LARGE SCALE GENOMIC DNA]</scope>
    <source>
        <strain evidence="1">Cell 2</strain>
    </source>
</reference>
<name>W2C8Z9_9BACT</name>
<proteinExistence type="predicted"/>
<evidence type="ECO:0000313" key="1">
    <source>
        <dbReference type="EMBL" id="ETK02946.1"/>
    </source>
</evidence>
<evidence type="ECO:0000313" key="2">
    <source>
        <dbReference type="Proteomes" id="UP000018837"/>
    </source>
</evidence>
<dbReference type="NCBIfam" id="NF045581">
    <property type="entry name" value="PG0541_fam"/>
    <property type="match status" value="1"/>
</dbReference>
<dbReference type="PATRIC" id="fig|1411148.3.peg.98"/>
<dbReference type="InterPro" id="IPR015867">
    <property type="entry name" value="N-reg_PII/ATP_PRibTrfase_C"/>
</dbReference>
<dbReference type="EMBL" id="AYUF01000273">
    <property type="protein sequence ID" value="ETK02946.1"/>
    <property type="molecule type" value="Genomic_DNA"/>
</dbReference>
<sequence>MKAVFIACDQAHHEDVLTLLTHFNCRGYTAFGQVTGRGSQTGDPHLGSHAWPAMNEAILTVVDADLVPRLLEALRALDERSDQLGLRAFVWNVEATV</sequence>
<dbReference type="Gene3D" id="3.30.70.120">
    <property type="match status" value="1"/>
</dbReference>
<dbReference type="GO" id="GO:0030234">
    <property type="term" value="F:enzyme regulator activity"/>
    <property type="evidence" value="ECO:0007669"/>
    <property type="project" value="InterPro"/>
</dbReference>
<dbReference type="Pfam" id="PF00543">
    <property type="entry name" value="P-II"/>
    <property type="match status" value="1"/>
</dbReference>
<organism evidence="1 2">
    <name type="scientific">Tannerella sp. oral taxon BU063 isolate Cell 2</name>
    <dbReference type="NCBI Taxonomy" id="1411148"/>
    <lineage>
        <taxon>Bacteria</taxon>
        <taxon>Pseudomonadati</taxon>
        <taxon>Bacteroidota</taxon>
        <taxon>Bacteroidia</taxon>
        <taxon>Bacteroidales</taxon>
        <taxon>Tannerellaceae</taxon>
        <taxon>Tannerella</taxon>
    </lineage>
</organism>
<dbReference type="InterPro" id="IPR011322">
    <property type="entry name" value="N-reg_PII-like_a/b"/>
</dbReference>
<accession>W2C8Z9</accession>
<evidence type="ECO:0008006" key="3">
    <source>
        <dbReference type="Google" id="ProtNLM"/>
    </source>
</evidence>
<dbReference type="InterPro" id="IPR002187">
    <property type="entry name" value="N-reg_PII"/>
</dbReference>
<dbReference type="GO" id="GO:0006808">
    <property type="term" value="P:regulation of nitrogen utilization"/>
    <property type="evidence" value="ECO:0007669"/>
    <property type="project" value="InterPro"/>
</dbReference>
<dbReference type="SUPFAM" id="SSF54913">
    <property type="entry name" value="GlnB-like"/>
    <property type="match status" value="1"/>
</dbReference>
<comment type="caution">
    <text evidence="1">The sequence shown here is derived from an EMBL/GenBank/DDBJ whole genome shotgun (WGS) entry which is preliminary data.</text>
</comment>
<protein>
    <recommendedName>
        <fullName evidence="3">Nitrogen regulatory protein P-II</fullName>
    </recommendedName>
</protein>
<dbReference type="Proteomes" id="UP000018837">
    <property type="component" value="Unassembled WGS sequence"/>
</dbReference>
<dbReference type="AlphaFoldDB" id="W2C8Z9"/>
<gene>
    <name evidence="1" type="ORF">N425_01525</name>
</gene>